<reference evidence="1 2" key="1">
    <citation type="submission" date="2020-07" db="EMBL/GenBank/DDBJ databases">
        <title>Halosimplex pelagicum sp. nov. and Halosimplex rubrum sp. nov., isolated from salted brown alga Laminaria, and emended description of the genus Halosimplex.</title>
        <authorList>
            <person name="Cui H."/>
        </authorList>
    </citation>
    <scope>NUCLEOTIDE SEQUENCE [LARGE SCALE GENOMIC DNA]</scope>
    <source>
        <strain evidence="1 2">R27</strain>
    </source>
</reference>
<evidence type="ECO:0000313" key="1">
    <source>
        <dbReference type="EMBL" id="QLH76529.1"/>
    </source>
</evidence>
<dbReference type="Proteomes" id="UP000509667">
    <property type="component" value="Chromosome"/>
</dbReference>
<gene>
    <name evidence="1" type="ORF">HZS55_04060</name>
</gene>
<dbReference type="AlphaFoldDB" id="A0A7D5T444"/>
<protein>
    <submittedName>
        <fullName evidence="1">Sporulation protein</fullName>
    </submittedName>
</protein>
<dbReference type="PANTHER" id="PTHR40053">
    <property type="entry name" value="SPORULATION-CONTROL PROTEIN SPO0M"/>
    <property type="match status" value="1"/>
</dbReference>
<dbReference type="PANTHER" id="PTHR40053:SF1">
    <property type="entry name" value="SPORULATION-CONTROL PROTEIN SPO0M"/>
    <property type="match status" value="1"/>
</dbReference>
<dbReference type="OrthoDB" id="181599at2157"/>
<name>A0A7D5T444_9EURY</name>
<sequence>MKKILASVGIGNATVDTVLQDETVRPGDAVDAVVQVEGGDAEQTVDRIELEVETRYRGEEGYEEATVDRLHLTDGFTVEPDESTSYEATLDIPYATPLTMGDADVWVDTDLEIGMAVDPEDEDRLEVRPTERMETVFDAADDLGLSFRTADCEADPYARYTDRRFVQEFEFRPSGGPFRGDLDELELVFDPSPEALTVYAEVDRRAGLLSELADADERKTSFALPETDPDAARSQLERTIDRLV</sequence>
<dbReference type="InterPro" id="IPR009776">
    <property type="entry name" value="Spore_0_M"/>
</dbReference>
<dbReference type="KEGG" id="hrr:HZS55_04060"/>
<dbReference type="GeneID" id="56077009"/>
<dbReference type="Pfam" id="PF07070">
    <property type="entry name" value="Spo0M"/>
    <property type="match status" value="1"/>
</dbReference>
<dbReference type="RefSeq" id="WP_179910466.1">
    <property type="nucleotide sequence ID" value="NZ_CP058910.1"/>
</dbReference>
<proteinExistence type="predicted"/>
<keyword evidence="2" id="KW-1185">Reference proteome</keyword>
<accession>A0A7D5T444</accession>
<dbReference type="EMBL" id="CP058910">
    <property type="protein sequence ID" value="QLH76529.1"/>
    <property type="molecule type" value="Genomic_DNA"/>
</dbReference>
<organism evidence="1 2">
    <name type="scientific">Halosimplex rubrum</name>
    <dbReference type="NCBI Taxonomy" id="869889"/>
    <lineage>
        <taxon>Archaea</taxon>
        <taxon>Methanobacteriati</taxon>
        <taxon>Methanobacteriota</taxon>
        <taxon>Stenosarchaea group</taxon>
        <taxon>Halobacteria</taxon>
        <taxon>Halobacteriales</taxon>
        <taxon>Haloarculaceae</taxon>
        <taxon>Halosimplex</taxon>
    </lineage>
</organism>
<evidence type="ECO:0000313" key="2">
    <source>
        <dbReference type="Proteomes" id="UP000509667"/>
    </source>
</evidence>